<keyword evidence="2" id="KW-1185">Reference proteome</keyword>
<reference evidence="1" key="1">
    <citation type="journal article" date="2020" name="Stud. Mycol.">
        <title>101 Dothideomycetes genomes: a test case for predicting lifestyles and emergence of pathogens.</title>
        <authorList>
            <person name="Haridas S."/>
            <person name="Albert R."/>
            <person name="Binder M."/>
            <person name="Bloem J."/>
            <person name="Labutti K."/>
            <person name="Salamov A."/>
            <person name="Andreopoulos B."/>
            <person name="Baker S."/>
            <person name="Barry K."/>
            <person name="Bills G."/>
            <person name="Bluhm B."/>
            <person name="Cannon C."/>
            <person name="Castanera R."/>
            <person name="Culley D."/>
            <person name="Daum C."/>
            <person name="Ezra D."/>
            <person name="Gonzalez J."/>
            <person name="Henrissat B."/>
            <person name="Kuo A."/>
            <person name="Liang C."/>
            <person name="Lipzen A."/>
            <person name="Lutzoni F."/>
            <person name="Magnuson J."/>
            <person name="Mondo S."/>
            <person name="Nolan M."/>
            <person name="Ohm R."/>
            <person name="Pangilinan J."/>
            <person name="Park H.-J."/>
            <person name="Ramirez L."/>
            <person name="Alfaro M."/>
            <person name="Sun H."/>
            <person name="Tritt A."/>
            <person name="Yoshinaga Y."/>
            <person name="Zwiers L.-H."/>
            <person name="Turgeon B."/>
            <person name="Goodwin S."/>
            <person name="Spatafora J."/>
            <person name="Crous P."/>
            <person name="Grigoriev I."/>
        </authorList>
    </citation>
    <scope>NUCLEOTIDE SEQUENCE</scope>
    <source>
        <strain evidence="1">CBS 627.86</strain>
    </source>
</reference>
<dbReference type="EMBL" id="ML977314">
    <property type="protein sequence ID" value="KAF2120392.1"/>
    <property type="molecule type" value="Genomic_DNA"/>
</dbReference>
<proteinExistence type="predicted"/>
<organism evidence="1 2">
    <name type="scientific">Lophiotrema nucula</name>
    <dbReference type="NCBI Taxonomy" id="690887"/>
    <lineage>
        <taxon>Eukaryota</taxon>
        <taxon>Fungi</taxon>
        <taxon>Dikarya</taxon>
        <taxon>Ascomycota</taxon>
        <taxon>Pezizomycotina</taxon>
        <taxon>Dothideomycetes</taxon>
        <taxon>Pleosporomycetidae</taxon>
        <taxon>Pleosporales</taxon>
        <taxon>Lophiotremataceae</taxon>
        <taxon>Lophiotrema</taxon>
    </lineage>
</organism>
<evidence type="ECO:0000313" key="2">
    <source>
        <dbReference type="Proteomes" id="UP000799770"/>
    </source>
</evidence>
<accession>A0A6A5ZLB4</accession>
<name>A0A6A5ZLB4_9PLEO</name>
<evidence type="ECO:0000313" key="1">
    <source>
        <dbReference type="EMBL" id="KAF2120392.1"/>
    </source>
</evidence>
<gene>
    <name evidence="1" type="ORF">BDV96DRAFT_324263</name>
</gene>
<dbReference type="AlphaFoldDB" id="A0A6A5ZLB4"/>
<protein>
    <submittedName>
        <fullName evidence="1">Uncharacterized protein</fullName>
    </submittedName>
</protein>
<dbReference type="OrthoDB" id="3783534at2759"/>
<dbReference type="Proteomes" id="UP000799770">
    <property type="component" value="Unassembled WGS sequence"/>
</dbReference>
<sequence length="119" mass="13058">MIEALQRAVWGRKSLLAFAAINLSLILFFSGRLSTDSCTYRTTASTSPLVASFNVTTTSYSPLQRLISFAVMKAQVSFSLDDGTVHTFLKQKYLYWSEALSFCKSVSKGIVSIAKLGSL</sequence>